<protein>
    <submittedName>
        <fullName evidence="1">Uncharacterized protein</fullName>
    </submittedName>
</protein>
<name>A0ABU9Q392_9BURK</name>
<proteinExistence type="predicted"/>
<dbReference type="Proteomes" id="UP001495910">
    <property type="component" value="Unassembled WGS sequence"/>
</dbReference>
<dbReference type="EMBL" id="JBANDC010000030">
    <property type="protein sequence ID" value="MEM4990726.1"/>
    <property type="molecule type" value="Genomic_DNA"/>
</dbReference>
<evidence type="ECO:0000313" key="2">
    <source>
        <dbReference type="Proteomes" id="UP001495910"/>
    </source>
</evidence>
<comment type="caution">
    <text evidence="1">The sequence shown here is derived from an EMBL/GenBank/DDBJ whole genome shotgun (WGS) entry which is preliminary data.</text>
</comment>
<organism evidence="1 2">
    <name type="scientific">Collimonas rhizosphaerae</name>
    <dbReference type="NCBI Taxonomy" id="3126357"/>
    <lineage>
        <taxon>Bacteria</taxon>
        <taxon>Pseudomonadati</taxon>
        <taxon>Pseudomonadota</taxon>
        <taxon>Betaproteobacteria</taxon>
        <taxon>Burkholderiales</taxon>
        <taxon>Oxalobacteraceae</taxon>
        <taxon>Collimonas</taxon>
    </lineage>
</organism>
<evidence type="ECO:0000313" key="1">
    <source>
        <dbReference type="EMBL" id="MEM4990726.1"/>
    </source>
</evidence>
<sequence length="52" mass="5822">MDISDARDFLESKVFDTWVKNRELEQKVQFALVGRLDGVIKAIGGLGKAISR</sequence>
<gene>
    <name evidence="1" type="ORF">V8G57_25285</name>
</gene>
<keyword evidence="2" id="KW-1185">Reference proteome</keyword>
<reference evidence="1 2" key="1">
    <citation type="submission" date="2024-02" db="EMBL/GenBank/DDBJ databases">
        <title>Draft genome sequence of Collimonas sp. strain H4R21, an effective mineral-weathering bacterial strain isolated from the beech rhizosphere.</title>
        <authorList>
            <person name="Morin E."/>
            <person name="Uroz S."/>
            <person name="Leveau J.H.J."/>
            <person name="Kumar R."/>
            <person name="Rey M.W."/>
            <person name="Pham J."/>
        </authorList>
    </citation>
    <scope>NUCLEOTIDE SEQUENCE [LARGE SCALE GENOMIC DNA]</scope>
    <source>
        <strain evidence="1 2">H4R21</strain>
    </source>
</reference>
<dbReference type="RefSeq" id="WP_342831746.1">
    <property type="nucleotide sequence ID" value="NZ_JBANDC010000030.1"/>
</dbReference>
<accession>A0ABU9Q392</accession>